<keyword evidence="3" id="KW-1185">Reference proteome</keyword>
<gene>
    <name evidence="2" type="ORF">LQ327_09070</name>
</gene>
<evidence type="ECO:0000313" key="2">
    <source>
        <dbReference type="EMBL" id="MCD2193533.1"/>
    </source>
</evidence>
<sequence length="137" mass="14674">MSVSRGIRKLWQQQPGLLDGFVTDVLTTFALGSFMVTGGRDRTVAAAFSVINQNGGPELWGTFFLVLGVVMLGSIVFPPRFLGVVLGMAALYYVLVALFFGYAAAHDTGASWIGTVLFMKVAITHVSRGVIYLGGPR</sequence>
<keyword evidence="1" id="KW-0472">Membrane</keyword>
<evidence type="ECO:0000313" key="3">
    <source>
        <dbReference type="Proteomes" id="UP001199469"/>
    </source>
</evidence>
<dbReference type="Proteomes" id="UP001199469">
    <property type="component" value="Unassembled WGS sequence"/>
</dbReference>
<keyword evidence="1" id="KW-1133">Transmembrane helix</keyword>
<dbReference type="EMBL" id="JAJNDB010000001">
    <property type="protein sequence ID" value="MCD2193533.1"/>
    <property type="molecule type" value="Genomic_DNA"/>
</dbReference>
<protein>
    <submittedName>
        <fullName evidence="2">Uncharacterized protein</fullName>
    </submittedName>
</protein>
<name>A0ABS8P5K3_9PSEU</name>
<organism evidence="2 3">
    <name type="scientific">Actinomycetospora endophytica</name>
    <dbReference type="NCBI Taxonomy" id="2291215"/>
    <lineage>
        <taxon>Bacteria</taxon>
        <taxon>Bacillati</taxon>
        <taxon>Actinomycetota</taxon>
        <taxon>Actinomycetes</taxon>
        <taxon>Pseudonocardiales</taxon>
        <taxon>Pseudonocardiaceae</taxon>
        <taxon>Actinomycetospora</taxon>
    </lineage>
</organism>
<feature type="transmembrane region" description="Helical" evidence="1">
    <location>
        <begin position="111"/>
        <end position="133"/>
    </location>
</feature>
<feature type="transmembrane region" description="Helical" evidence="1">
    <location>
        <begin position="21"/>
        <end position="39"/>
    </location>
</feature>
<feature type="transmembrane region" description="Helical" evidence="1">
    <location>
        <begin position="84"/>
        <end position="105"/>
    </location>
</feature>
<evidence type="ECO:0000256" key="1">
    <source>
        <dbReference type="SAM" id="Phobius"/>
    </source>
</evidence>
<feature type="transmembrane region" description="Helical" evidence="1">
    <location>
        <begin position="59"/>
        <end position="77"/>
    </location>
</feature>
<keyword evidence="1" id="KW-0812">Transmembrane</keyword>
<reference evidence="2 3" key="1">
    <citation type="submission" date="2021-11" db="EMBL/GenBank/DDBJ databases">
        <title>Draft genome sequence of Actinomycetospora sp. SF1 isolated from the rhizosphere soil.</title>
        <authorList>
            <person name="Duangmal K."/>
            <person name="Chantavorakit T."/>
        </authorList>
    </citation>
    <scope>NUCLEOTIDE SEQUENCE [LARGE SCALE GENOMIC DNA]</scope>
    <source>
        <strain evidence="2 3">TBRC 5722</strain>
    </source>
</reference>
<accession>A0ABS8P5K3</accession>
<comment type="caution">
    <text evidence="2">The sequence shown here is derived from an EMBL/GenBank/DDBJ whole genome shotgun (WGS) entry which is preliminary data.</text>
</comment>
<proteinExistence type="predicted"/>
<dbReference type="RefSeq" id="WP_230731776.1">
    <property type="nucleotide sequence ID" value="NZ_JAJNDB010000001.1"/>
</dbReference>